<dbReference type="PIRSF" id="PIRSF001467">
    <property type="entry name" value="Peptidylpro_ismrse"/>
    <property type="match status" value="1"/>
</dbReference>
<dbReference type="InterPro" id="IPR029000">
    <property type="entry name" value="Cyclophilin-like_dom_sf"/>
</dbReference>
<evidence type="ECO:0000256" key="4">
    <source>
        <dbReference type="RuleBase" id="RU363019"/>
    </source>
</evidence>
<dbReference type="InterPro" id="IPR024936">
    <property type="entry name" value="Cyclophilin-type_PPIase"/>
</dbReference>
<evidence type="ECO:0000259" key="5">
    <source>
        <dbReference type="PROSITE" id="PS50072"/>
    </source>
</evidence>
<dbReference type="GO" id="GO:0005737">
    <property type="term" value="C:cytoplasm"/>
    <property type="evidence" value="ECO:0007669"/>
    <property type="project" value="TreeGrafter"/>
</dbReference>
<evidence type="ECO:0000313" key="6">
    <source>
        <dbReference type="EMBL" id="CAD7671263.1"/>
    </source>
</evidence>
<comment type="caution">
    <text evidence="6">The sequence shown here is derived from an EMBL/GenBank/DDBJ whole genome shotgun (WGS) entry which is preliminary data.</text>
</comment>
<dbReference type="PANTHER" id="PTHR11071">
    <property type="entry name" value="PEPTIDYL-PROLYL CIS-TRANS ISOMERASE"/>
    <property type="match status" value="1"/>
</dbReference>
<dbReference type="PROSITE" id="PS50072">
    <property type="entry name" value="CSA_PPIASE_2"/>
    <property type="match status" value="1"/>
</dbReference>
<accession>A0A811Y299</accession>
<evidence type="ECO:0000256" key="3">
    <source>
        <dbReference type="ARBA" id="ARBA00023235"/>
    </source>
</evidence>
<dbReference type="PRINTS" id="PR00153">
    <property type="entry name" value="CSAPPISMRASE"/>
</dbReference>
<dbReference type="EMBL" id="CAJHUB010000662">
    <property type="protein sequence ID" value="CAD7671263.1"/>
    <property type="molecule type" value="Genomic_DNA"/>
</dbReference>
<dbReference type="GO" id="GO:0003755">
    <property type="term" value="F:peptidyl-prolyl cis-trans isomerase activity"/>
    <property type="evidence" value="ECO:0007669"/>
    <property type="project" value="UniProtKB-UniRule"/>
</dbReference>
<dbReference type="SUPFAM" id="SSF50891">
    <property type="entry name" value="Cyclophilin-like"/>
    <property type="match status" value="1"/>
</dbReference>
<dbReference type="AlphaFoldDB" id="A0A811Y299"/>
<dbReference type="GO" id="GO:0016018">
    <property type="term" value="F:cyclosporin A binding"/>
    <property type="evidence" value="ECO:0007669"/>
    <property type="project" value="TreeGrafter"/>
</dbReference>
<dbReference type="PANTHER" id="PTHR11071:SF490">
    <property type="entry name" value="PEPTIDYL-PROLYL CIS-TRANS ISOMERASE A"/>
    <property type="match status" value="1"/>
</dbReference>
<dbReference type="Gene3D" id="2.40.100.10">
    <property type="entry name" value="Cyclophilin-like"/>
    <property type="match status" value="1"/>
</dbReference>
<reference evidence="6" key="1">
    <citation type="submission" date="2020-12" db="EMBL/GenBank/DDBJ databases">
        <authorList>
            <consortium name="Molecular Ecology Group"/>
        </authorList>
    </citation>
    <scope>NUCLEOTIDE SEQUENCE</scope>
    <source>
        <strain evidence="6">TBG_1078</strain>
    </source>
</reference>
<comment type="catalytic activity">
    <reaction evidence="1 4">
        <text>[protein]-peptidylproline (omega=180) = [protein]-peptidylproline (omega=0)</text>
        <dbReference type="Rhea" id="RHEA:16237"/>
        <dbReference type="Rhea" id="RHEA-COMP:10747"/>
        <dbReference type="Rhea" id="RHEA-COMP:10748"/>
        <dbReference type="ChEBI" id="CHEBI:83833"/>
        <dbReference type="ChEBI" id="CHEBI:83834"/>
        <dbReference type="EC" id="5.2.1.8"/>
    </reaction>
</comment>
<evidence type="ECO:0000256" key="1">
    <source>
        <dbReference type="ARBA" id="ARBA00000971"/>
    </source>
</evidence>
<protein>
    <recommendedName>
        <fullName evidence="4">Peptidyl-prolyl cis-trans isomerase</fullName>
        <shortName evidence="4">PPIase</shortName>
        <ecNumber evidence="4">5.2.1.8</ecNumber>
    </recommendedName>
</protein>
<comment type="function">
    <text evidence="4">PPIases accelerate the folding of proteins. It catalyzes the cis-trans isomerization of proline imidic peptide bonds in oligopeptides.</text>
</comment>
<dbReference type="Pfam" id="PF00160">
    <property type="entry name" value="Pro_isomerase"/>
    <property type="match status" value="1"/>
</dbReference>
<name>A0A811Y299_NYCPR</name>
<keyword evidence="2 4" id="KW-0697">Rotamase</keyword>
<keyword evidence="7" id="KW-1185">Reference proteome</keyword>
<feature type="domain" description="PPIase cyclophilin-type" evidence="5">
    <location>
        <begin position="17"/>
        <end position="138"/>
    </location>
</feature>
<dbReference type="EC" id="5.2.1.8" evidence="4"/>
<evidence type="ECO:0000313" key="7">
    <source>
        <dbReference type="Proteomes" id="UP000645828"/>
    </source>
</evidence>
<gene>
    <name evidence="6" type="ORF">NYPRO_LOCUS4058</name>
</gene>
<organism evidence="6 7">
    <name type="scientific">Nyctereutes procyonoides</name>
    <name type="common">Raccoon dog</name>
    <name type="synonym">Canis procyonoides</name>
    <dbReference type="NCBI Taxonomy" id="34880"/>
    <lineage>
        <taxon>Eukaryota</taxon>
        <taxon>Metazoa</taxon>
        <taxon>Chordata</taxon>
        <taxon>Craniata</taxon>
        <taxon>Vertebrata</taxon>
        <taxon>Euteleostomi</taxon>
        <taxon>Mammalia</taxon>
        <taxon>Eutheria</taxon>
        <taxon>Laurasiatheria</taxon>
        <taxon>Carnivora</taxon>
        <taxon>Caniformia</taxon>
        <taxon>Canidae</taxon>
        <taxon>Nyctereutes</taxon>
    </lineage>
</organism>
<dbReference type="Proteomes" id="UP000645828">
    <property type="component" value="Unassembled WGS sequence"/>
</dbReference>
<dbReference type="InterPro" id="IPR002130">
    <property type="entry name" value="Cyclophilin-type_PPIase_dom"/>
</dbReference>
<sequence length="139" mass="15982">MVSPWAVSPSSCWQSSKYSKKFHALSTGEEGFGYKDFCFHRIILRFLCQDGDFTCHNSMWQNFILKHRSPGILFMENTGPNTNSSQFFICTSNTEWLDGRQVVFGKVKEGMNIVETINWFGTRNGKTSKKITIADYEQV</sequence>
<proteinExistence type="inferred from homology"/>
<dbReference type="GO" id="GO:0006457">
    <property type="term" value="P:protein folding"/>
    <property type="evidence" value="ECO:0007669"/>
    <property type="project" value="TreeGrafter"/>
</dbReference>
<evidence type="ECO:0000256" key="2">
    <source>
        <dbReference type="ARBA" id="ARBA00023110"/>
    </source>
</evidence>
<comment type="similarity">
    <text evidence="4">Belongs to the cyclophilin-type PPIase family.</text>
</comment>
<keyword evidence="3 4" id="KW-0413">Isomerase</keyword>